<keyword evidence="7" id="KW-1185">Reference proteome</keyword>
<name>A0A8T0RCC7_PANVG</name>
<comment type="caution">
    <text evidence="6">The sequence shown here is derived from an EMBL/GenBank/DDBJ whole genome shotgun (WGS) entry which is preliminary data.</text>
</comment>
<evidence type="ECO:0000256" key="1">
    <source>
        <dbReference type="ARBA" id="ARBA00004141"/>
    </source>
</evidence>
<evidence type="ECO:0000256" key="3">
    <source>
        <dbReference type="ARBA" id="ARBA00022692"/>
    </source>
</evidence>
<evidence type="ECO:0000256" key="2">
    <source>
        <dbReference type="ARBA" id="ARBA00022448"/>
    </source>
</evidence>
<protein>
    <submittedName>
        <fullName evidence="6">Uncharacterized protein</fullName>
    </submittedName>
</protein>
<evidence type="ECO:0000313" key="7">
    <source>
        <dbReference type="Proteomes" id="UP000823388"/>
    </source>
</evidence>
<organism evidence="6 7">
    <name type="scientific">Panicum virgatum</name>
    <name type="common">Blackwell switchgrass</name>
    <dbReference type="NCBI Taxonomy" id="38727"/>
    <lineage>
        <taxon>Eukaryota</taxon>
        <taxon>Viridiplantae</taxon>
        <taxon>Streptophyta</taxon>
        <taxon>Embryophyta</taxon>
        <taxon>Tracheophyta</taxon>
        <taxon>Spermatophyta</taxon>
        <taxon>Magnoliopsida</taxon>
        <taxon>Liliopsida</taxon>
        <taxon>Poales</taxon>
        <taxon>Poaceae</taxon>
        <taxon>PACMAD clade</taxon>
        <taxon>Panicoideae</taxon>
        <taxon>Panicodae</taxon>
        <taxon>Paniceae</taxon>
        <taxon>Panicinae</taxon>
        <taxon>Panicum</taxon>
        <taxon>Panicum sect. Hiantes</taxon>
    </lineage>
</organism>
<proteinExistence type="predicted"/>
<dbReference type="EMBL" id="CM029047">
    <property type="protein sequence ID" value="KAG2582469.1"/>
    <property type="molecule type" value="Genomic_DNA"/>
</dbReference>
<sequence>MLGMSKAMMELRWGGNACGVRIPLVVLVSCGQFLLCSLPSSPPLVQPWRCALPCLFSRSVPVLHRDAGGLLHGAAPPAQVNCKDMNLGMAWMLQIHSLFYRSMVLQFHKKFYKAIQSMGTTLKCPEVWRPCVYMFVSHNLGLDIQGGMFCWYTDHVVGPGFSELLGNHGRLEKRSPGKAFLEAVT</sequence>
<dbReference type="Pfam" id="PF03092">
    <property type="entry name" value="BT1"/>
    <property type="match status" value="1"/>
</dbReference>
<dbReference type="PANTHER" id="PTHR31585:SF13">
    <property type="entry name" value="OSJNBA0029H02.8 PROTEIN"/>
    <property type="match status" value="1"/>
</dbReference>
<dbReference type="InterPro" id="IPR039309">
    <property type="entry name" value="BT1"/>
</dbReference>
<gene>
    <name evidence="6" type="ORF">PVAP13_6KG112775</name>
</gene>
<keyword evidence="5" id="KW-0472">Membrane</keyword>
<dbReference type="Proteomes" id="UP000823388">
    <property type="component" value="Chromosome 6K"/>
</dbReference>
<keyword evidence="4" id="KW-1133">Transmembrane helix</keyword>
<evidence type="ECO:0000313" key="6">
    <source>
        <dbReference type="EMBL" id="KAG2582469.1"/>
    </source>
</evidence>
<comment type="subcellular location">
    <subcellularLocation>
        <location evidence="1">Membrane</location>
        <topology evidence="1">Multi-pass membrane protein</topology>
    </subcellularLocation>
</comment>
<evidence type="ECO:0000256" key="4">
    <source>
        <dbReference type="ARBA" id="ARBA00022989"/>
    </source>
</evidence>
<dbReference type="OrthoDB" id="754047at2759"/>
<dbReference type="AlphaFoldDB" id="A0A8T0RCC7"/>
<accession>A0A8T0RCC7</accession>
<evidence type="ECO:0000256" key="5">
    <source>
        <dbReference type="ARBA" id="ARBA00023136"/>
    </source>
</evidence>
<reference evidence="6" key="1">
    <citation type="submission" date="2020-05" db="EMBL/GenBank/DDBJ databases">
        <title>WGS assembly of Panicum virgatum.</title>
        <authorList>
            <person name="Lovell J.T."/>
            <person name="Jenkins J."/>
            <person name="Shu S."/>
            <person name="Juenger T.E."/>
            <person name="Schmutz J."/>
        </authorList>
    </citation>
    <scope>NUCLEOTIDE SEQUENCE</scope>
    <source>
        <strain evidence="6">AP13</strain>
    </source>
</reference>
<keyword evidence="3" id="KW-0812">Transmembrane</keyword>
<dbReference type="GO" id="GO:0016020">
    <property type="term" value="C:membrane"/>
    <property type="evidence" value="ECO:0007669"/>
    <property type="project" value="UniProtKB-SubCell"/>
</dbReference>
<dbReference type="PANTHER" id="PTHR31585">
    <property type="entry name" value="FOLATE-BIOPTERIN TRANSPORTER 1, CHLOROPLASTIC"/>
    <property type="match status" value="1"/>
</dbReference>
<keyword evidence="2" id="KW-0813">Transport</keyword>